<dbReference type="RefSeq" id="WP_133379061.1">
    <property type="nucleotide sequence ID" value="NZ_FMUH01000002.1"/>
</dbReference>
<accession>A0A1G4XTW1</accession>
<gene>
    <name evidence="1" type="ORF">SAMN03159343_1450</name>
</gene>
<dbReference type="EMBL" id="FMUH01000002">
    <property type="protein sequence ID" value="SCX44642.1"/>
    <property type="molecule type" value="Genomic_DNA"/>
</dbReference>
<organism evidence="1 2">
    <name type="scientific">Klenkia marina</name>
    <dbReference type="NCBI Taxonomy" id="1960309"/>
    <lineage>
        <taxon>Bacteria</taxon>
        <taxon>Bacillati</taxon>
        <taxon>Actinomycetota</taxon>
        <taxon>Actinomycetes</taxon>
        <taxon>Geodermatophilales</taxon>
        <taxon>Geodermatophilaceae</taxon>
        <taxon>Klenkia</taxon>
    </lineage>
</organism>
<protein>
    <submittedName>
        <fullName evidence="1">Uncharacterized protein</fullName>
    </submittedName>
</protein>
<dbReference type="OrthoDB" id="5186347at2"/>
<name>A0A1G4XTW1_9ACTN</name>
<dbReference type="AlphaFoldDB" id="A0A1G4XTW1"/>
<dbReference type="Gene3D" id="1.20.1270.360">
    <property type="match status" value="1"/>
</dbReference>
<proteinExistence type="predicted"/>
<evidence type="ECO:0000313" key="2">
    <source>
        <dbReference type="Proteomes" id="UP000198981"/>
    </source>
</evidence>
<keyword evidence="2" id="KW-1185">Reference proteome</keyword>
<dbReference type="Proteomes" id="UP000198981">
    <property type="component" value="Unassembled WGS sequence"/>
</dbReference>
<sequence length="135" mass="14180">MQSTTTMLREEARTVPLGTAPDDLAATLDALAGYEQVALTGVATMMGDARVASLRTCIGATQDAVDVAAATRHVLARNTPASSAVWRSVLGTAVHALDRAAHCGAQNLEVRACRLQAEAAAETAHRCRQLRARLT</sequence>
<evidence type="ECO:0000313" key="1">
    <source>
        <dbReference type="EMBL" id="SCX44642.1"/>
    </source>
</evidence>
<reference evidence="2" key="1">
    <citation type="submission" date="2016-10" db="EMBL/GenBank/DDBJ databases">
        <authorList>
            <person name="Varghese N."/>
            <person name="Submissions S."/>
        </authorList>
    </citation>
    <scope>NUCLEOTIDE SEQUENCE [LARGE SCALE GENOMIC DNA]</scope>
    <source>
        <strain evidence="2">DSM 45722</strain>
    </source>
</reference>